<sequence length="387" mass="43041">MASASSVKGLQTLSNEKVVLPPGSIVSNHGIRKYYTVTGQEDPGSVAKQDAGDQQEKSSTEMDVGRSYRHMQTSPIQFPEPTDTRVNKDVQTSYLRLPNDSDDQPVNVANGYTQTTPALAEHIAFPREAVSARSFGNRSVYTEDYYNALSRHSDDPVIEPPLERSMSIVVPPTTGNRTPPTPFPLGNKVVGLKESSRQFLSHKDAAANTSPVYPPYNLPTISKSTQINEAGSIFRHVVPVAARLTGTTVFPHGPYQLHRTPAYPQPAAPVYIIQSTEDSDSDSDTEHIYYGPNNERLHRPLTSYHNSTSLYHPQHQLPPRRLTTHKFRESYKVDVELEYGFIVNTRKAELVPSEIQEELLKVCGHLKNSKVLVVNQGGSYTIHHNLM</sequence>
<gene>
    <name evidence="2" type="ORF">EB796_000535</name>
</gene>
<evidence type="ECO:0000313" key="2">
    <source>
        <dbReference type="EMBL" id="KAF6041197.1"/>
    </source>
</evidence>
<dbReference type="Proteomes" id="UP000593567">
    <property type="component" value="Unassembled WGS sequence"/>
</dbReference>
<comment type="caution">
    <text evidence="2">The sequence shown here is derived from an EMBL/GenBank/DDBJ whole genome shotgun (WGS) entry which is preliminary data.</text>
</comment>
<keyword evidence="3" id="KW-1185">Reference proteome</keyword>
<name>A0A7J7KSR2_BUGNE</name>
<evidence type="ECO:0000313" key="3">
    <source>
        <dbReference type="Proteomes" id="UP000593567"/>
    </source>
</evidence>
<reference evidence="2" key="1">
    <citation type="submission" date="2020-06" db="EMBL/GenBank/DDBJ databases">
        <title>Draft genome of Bugula neritina, a colonial animal packing powerful symbionts and potential medicines.</title>
        <authorList>
            <person name="Rayko M."/>
        </authorList>
    </citation>
    <scope>NUCLEOTIDE SEQUENCE [LARGE SCALE GENOMIC DNA]</scope>
    <source>
        <strain evidence="2">Kwan_BN1</strain>
    </source>
</reference>
<feature type="region of interest" description="Disordered" evidence="1">
    <location>
        <begin position="1"/>
        <end position="66"/>
    </location>
</feature>
<feature type="compositionally biased region" description="Polar residues" evidence="1">
    <location>
        <begin position="1"/>
        <end position="15"/>
    </location>
</feature>
<organism evidence="2 3">
    <name type="scientific">Bugula neritina</name>
    <name type="common">Brown bryozoan</name>
    <name type="synonym">Sertularia neritina</name>
    <dbReference type="NCBI Taxonomy" id="10212"/>
    <lineage>
        <taxon>Eukaryota</taxon>
        <taxon>Metazoa</taxon>
        <taxon>Spiralia</taxon>
        <taxon>Lophotrochozoa</taxon>
        <taxon>Bryozoa</taxon>
        <taxon>Gymnolaemata</taxon>
        <taxon>Cheilostomatida</taxon>
        <taxon>Flustrina</taxon>
        <taxon>Buguloidea</taxon>
        <taxon>Bugulidae</taxon>
        <taxon>Bugula</taxon>
    </lineage>
</organism>
<proteinExistence type="predicted"/>
<accession>A0A7J7KSR2</accession>
<dbReference type="AlphaFoldDB" id="A0A7J7KSR2"/>
<evidence type="ECO:0000256" key="1">
    <source>
        <dbReference type="SAM" id="MobiDB-lite"/>
    </source>
</evidence>
<feature type="compositionally biased region" description="Basic and acidic residues" evidence="1">
    <location>
        <begin position="50"/>
        <end position="66"/>
    </location>
</feature>
<dbReference type="EMBL" id="VXIV02000069">
    <property type="protein sequence ID" value="KAF6041197.1"/>
    <property type="molecule type" value="Genomic_DNA"/>
</dbReference>
<protein>
    <submittedName>
        <fullName evidence="2">Uncharacterized protein</fullName>
    </submittedName>
</protein>